<dbReference type="AlphaFoldDB" id="A0A3B0Z2K7"/>
<protein>
    <submittedName>
        <fullName evidence="1">Uncharacterized protein</fullName>
    </submittedName>
</protein>
<proteinExistence type="predicted"/>
<name>A0A3B0Z2K7_9ZZZZ</name>
<reference evidence="1" key="1">
    <citation type="submission" date="2018-06" db="EMBL/GenBank/DDBJ databases">
        <authorList>
            <person name="Zhirakovskaya E."/>
        </authorList>
    </citation>
    <scope>NUCLEOTIDE SEQUENCE</scope>
</reference>
<evidence type="ECO:0000313" key="1">
    <source>
        <dbReference type="EMBL" id="VAW81702.1"/>
    </source>
</evidence>
<sequence length="155" mass="17505">MIKPYLFLAGLLLLLSGMSQADSEPHEIALVLVLVSGADLGDIQLTPNQLRRTFLGIPVSINGKGIRALRNTSDPLLNEIFLQKVVYMSEQRYNRQLVSRTFRAGRMWPPNFERQADLIQTLKSIPGSISVMWEKDAKKDPALHIIQVLWKGLPR</sequence>
<accession>A0A3B0Z2K7</accession>
<organism evidence="1">
    <name type="scientific">hydrothermal vent metagenome</name>
    <dbReference type="NCBI Taxonomy" id="652676"/>
    <lineage>
        <taxon>unclassified sequences</taxon>
        <taxon>metagenomes</taxon>
        <taxon>ecological metagenomes</taxon>
    </lineage>
</organism>
<gene>
    <name evidence="1" type="ORF">MNBD_GAMMA13-680</name>
</gene>
<dbReference type="EMBL" id="UOFK01000274">
    <property type="protein sequence ID" value="VAW81702.1"/>
    <property type="molecule type" value="Genomic_DNA"/>
</dbReference>